<name>A0A6C0HB76_9ZZZZ</name>
<protein>
    <submittedName>
        <fullName evidence="1">Uncharacterized protein</fullName>
    </submittedName>
</protein>
<proteinExistence type="predicted"/>
<sequence length="115" mass="12944">MYLLNIIMINKNLFFINNIYNKMHAHTPETKPEEKEVRKEEVVPVVETMEREPVKKCCVLSTEVKTVCHCCVRSWSLCLNGVEGSCALLSGCCLFASSLALGCNKCLEQMDCDGH</sequence>
<dbReference type="AlphaFoldDB" id="A0A6C0HB76"/>
<accession>A0A6C0HB76</accession>
<evidence type="ECO:0000313" key="1">
    <source>
        <dbReference type="EMBL" id="QHT77759.1"/>
    </source>
</evidence>
<reference evidence="1" key="1">
    <citation type="journal article" date="2020" name="Nature">
        <title>Giant virus diversity and host interactions through global metagenomics.</title>
        <authorList>
            <person name="Schulz F."/>
            <person name="Roux S."/>
            <person name="Paez-Espino D."/>
            <person name="Jungbluth S."/>
            <person name="Walsh D.A."/>
            <person name="Denef V.J."/>
            <person name="McMahon K.D."/>
            <person name="Konstantinidis K.T."/>
            <person name="Eloe-Fadrosh E.A."/>
            <person name="Kyrpides N.C."/>
            <person name="Woyke T."/>
        </authorList>
    </citation>
    <scope>NUCLEOTIDE SEQUENCE</scope>
    <source>
        <strain evidence="1">GVMAG-M-3300023179-90</strain>
    </source>
</reference>
<dbReference type="EMBL" id="MN739921">
    <property type="protein sequence ID" value="QHT77759.1"/>
    <property type="molecule type" value="Genomic_DNA"/>
</dbReference>
<organism evidence="1">
    <name type="scientific">viral metagenome</name>
    <dbReference type="NCBI Taxonomy" id="1070528"/>
    <lineage>
        <taxon>unclassified sequences</taxon>
        <taxon>metagenomes</taxon>
        <taxon>organismal metagenomes</taxon>
    </lineage>
</organism>